<dbReference type="GO" id="GO:1901982">
    <property type="term" value="F:maltose binding"/>
    <property type="evidence" value="ECO:0007669"/>
    <property type="project" value="TreeGrafter"/>
</dbReference>
<dbReference type="EMBL" id="CP119312">
    <property type="protein sequence ID" value="WEK02910.1"/>
    <property type="molecule type" value="Genomic_DNA"/>
</dbReference>
<protein>
    <submittedName>
        <fullName evidence="6">Sugar ABC transporter substrate-binding protein</fullName>
    </submittedName>
</protein>
<keyword evidence="2" id="KW-0813">Transport</keyword>
<dbReference type="GO" id="GO:0042956">
    <property type="term" value="P:maltodextrin transmembrane transport"/>
    <property type="evidence" value="ECO:0007669"/>
    <property type="project" value="TreeGrafter"/>
</dbReference>
<sequence>MRTLLTATALTGLALTMPAQAQTELTYMMWGDPPELAVWQQIVEDFEALHPDISVSVEVSDWSSYWDRLRVTTVGGNAPDIFAMDAPIYPDWQSRGSLLDLTPYLEAEPTVLDGVYPGPLAAYQLEEGTFGLPRDFQTIVLYYNKAMFDAAGVAYPTDDWTLEDLRAAAKALTLDADGDGVTDQWGLSVELLDMEPMWGGVVYGYGGAPISDDHTKTLLAEGPAADAWTYLNGLALEDHSVMSAEDLESYGYDGFLAGVAAMTFSGHWVVPAYNELAFDWDVAPFPAGPAERATLVNSAGIVISSATEHPDEAWEFVKFVISEGGQSKLTELGFAIPVLEAVANSPVYLDQAAKGNHQVFLDALDYAHTKPSFKGYEEWSGIVGEELSMVWTEQQSIEDALANIPPAADDVLAANQ</sequence>
<keyword evidence="4" id="KW-0574">Periplasm</keyword>
<dbReference type="Pfam" id="PF01547">
    <property type="entry name" value="SBP_bac_1"/>
    <property type="match status" value="1"/>
</dbReference>
<evidence type="ECO:0000256" key="5">
    <source>
        <dbReference type="SAM" id="SignalP"/>
    </source>
</evidence>
<dbReference type="PANTHER" id="PTHR30061">
    <property type="entry name" value="MALTOSE-BINDING PERIPLASMIC PROTEIN"/>
    <property type="match status" value="1"/>
</dbReference>
<proteinExistence type="inferred from homology"/>
<dbReference type="CDD" id="cd13585">
    <property type="entry name" value="PBP2_TMBP_like"/>
    <property type="match status" value="1"/>
</dbReference>
<dbReference type="Gene3D" id="3.40.190.10">
    <property type="entry name" value="Periplasmic binding protein-like II"/>
    <property type="match status" value="1"/>
</dbReference>
<feature type="signal peptide" evidence="5">
    <location>
        <begin position="1"/>
        <end position="21"/>
    </location>
</feature>
<evidence type="ECO:0000256" key="2">
    <source>
        <dbReference type="ARBA" id="ARBA00022448"/>
    </source>
</evidence>
<name>A0AAJ5VS40_9HYPH</name>
<evidence type="ECO:0000256" key="3">
    <source>
        <dbReference type="ARBA" id="ARBA00022729"/>
    </source>
</evidence>
<dbReference type="Proteomes" id="UP001217476">
    <property type="component" value="Chromosome"/>
</dbReference>
<evidence type="ECO:0000313" key="7">
    <source>
        <dbReference type="Proteomes" id="UP001217476"/>
    </source>
</evidence>
<evidence type="ECO:0000313" key="6">
    <source>
        <dbReference type="EMBL" id="WEK02910.1"/>
    </source>
</evidence>
<dbReference type="GO" id="GO:0015768">
    <property type="term" value="P:maltose transport"/>
    <property type="evidence" value="ECO:0007669"/>
    <property type="project" value="TreeGrafter"/>
</dbReference>
<dbReference type="GO" id="GO:0055052">
    <property type="term" value="C:ATP-binding cassette (ABC) transporter complex, substrate-binding subunit-containing"/>
    <property type="evidence" value="ECO:0007669"/>
    <property type="project" value="TreeGrafter"/>
</dbReference>
<dbReference type="SUPFAM" id="SSF53850">
    <property type="entry name" value="Periplasmic binding protein-like II"/>
    <property type="match status" value="1"/>
</dbReference>
<accession>A0AAJ5VS40</accession>
<evidence type="ECO:0000256" key="4">
    <source>
        <dbReference type="ARBA" id="ARBA00022764"/>
    </source>
</evidence>
<dbReference type="PANTHER" id="PTHR30061:SF50">
    <property type="entry name" value="MALTOSE_MALTODEXTRIN-BINDING PERIPLASMIC PROTEIN"/>
    <property type="match status" value="1"/>
</dbReference>
<evidence type="ECO:0000256" key="1">
    <source>
        <dbReference type="ARBA" id="ARBA00008520"/>
    </source>
</evidence>
<keyword evidence="3 5" id="KW-0732">Signal</keyword>
<feature type="chain" id="PRO_5042477886" evidence="5">
    <location>
        <begin position="22"/>
        <end position="416"/>
    </location>
</feature>
<comment type="similarity">
    <text evidence="1">Belongs to the bacterial solute-binding protein 1 family.</text>
</comment>
<gene>
    <name evidence="6" type="ORF">P0Y65_11895</name>
</gene>
<reference evidence="6" key="1">
    <citation type="submission" date="2023-03" db="EMBL/GenBank/DDBJ databases">
        <title>Andean soil-derived lignocellulolytic bacterial consortium as a source of novel taxa and putative plastic-active enzymes.</title>
        <authorList>
            <person name="Diaz-Garcia L."/>
            <person name="Chuvochina M."/>
            <person name="Feuerriegel G."/>
            <person name="Bunk B."/>
            <person name="Sproer C."/>
            <person name="Streit W.R."/>
            <person name="Rodriguez L.M."/>
            <person name="Overmann J."/>
            <person name="Jimenez D.J."/>
        </authorList>
    </citation>
    <scope>NUCLEOTIDE SEQUENCE</scope>
    <source>
        <strain evidence="6">MAG 4196</strain>
    </source>
</reference>
<dbReference type="AlphaFoldDB" id="A0AAJ5VS40"/>
<organism evidence="6 7">
    <name type="scientific">Candidatus Devosia phytovorans</name>
    <dbReference type="NCBI Taxonomy" id="3121372"/>
    <lineage>
        <taxon>Bacteria</taxon>
        <taxon>Pseudomonadati</taxon>
        <taxon>Pseudomonadota</taxon>
        <taxon>Alphaproteobacteria</taxon>
        <taxon>Hyphomicrobiales</taxon>
        <taxon>Devosiaceae</taxon>
        <taxon>Devosia</taxon>
    </lineage>
</organism>
<dbReference type="InterPro" id="IPR006059">
    <property type="entry name" value="SBP"/>
</dbReference>